<dbReference type="InterPro" id="IPR018900">
    <property type="entry name" value="Curli_CsgE"/>
</dbReference>
<comment type="caution">
    <text evidence="5">The sequence shown here is derived from an EMBL/GenBank/DDBJ whole genome shotgun (WGS) entry which is preliminary data.</text>
</comment>
<accession>A0A2W4RAW5</accession>
<evidence type="ECO:0000313" key="6">
    <source>
        <dbReference type="Proteomes" id="UP000249396"/>
    </source>
</evidence>
<dbReference type="Pfam" id="PF10627">
    <property type="entry name" value="CsgE"/>
    <property type="match status" value="1"/>
</dbReference>
<feature type="chain" id="PRO_5015897451" description="Curli production assembly/transport component CsgE" evidence="4">
    <location>
        <begin position="26"/>
        <end position="126"/>
    </location>
</feature>
<dbReference type="EMBL" id="QJPH01000276">
    <property type="protein sequence ID" value="PZN80992.1"/>
    <property type="molecule type" value="Genomic_DNA"/>
</dbReference>
<keyword evidence="3 4" id="KW-0732">Signal</keyword>
<evidence type="ECO:0000256" key="2">
    <source>
        <dbReference type="ARBA" id="ARBA00014024"/>
    </source>
</evidence>
<organism evidence="5 6">
    <name type="scientific">Candidatus Methylumidiphilus alinenensis</name>
    <dbReference type="NCBI Taxonomy" id="2202197"/>
    <lineage>
        <taxon>Bacteria</taxon>
        <taxon>Pseudomonadati</taxon>
        <taxon>Pseudomonadota</taxon>
        <taxon>Gammaproteobacteria</taxon>
        <taxon>Methylococcales</taxon>
        <taxon>Candidatus Methylumidiphilus</taxon>
    </lineage>
</organism>
<evidence type="ECO:0000256" key="3">
    <source>
        <dbReference type="ARBA" id="ARBA00022729"/>
    </source>
</evidence>
<name>A0A2W4RAW5_9GAMM</name>
<dbReference type="Proteomes" id="UP000249396">
    <property type="component" value="Unassembled WGS sequence"/>
</dbReference>
<gene>
    <name evidence="5" type="ORF">DM484_09310</name>
</gene>
<evidence type="ECO:0000256" key="1">
    <source>
        <dbReference type="ARBA" id="ARBA00003989"/>
    </source>
</evidence>
<proteinExistence type="predicted"/>
<dbReference type="AlphaFoldDB" id="A0A2W4RAW5"/>
<evidence type="ECO:0000313" key="5">
    <source>
        <dbReference type="EMBL" id="PZN80992.1"/>
    </source>
</evidence>
<protein>
    <recommendedName>
        <fullName evidence="2">Curli production assembly/transport component CsgE</fullName>
    </recommendedName>
</protein>
<reference evidence="5 6" key="1">
    <citation type="journal article" date="2018" name="Aquat. Microb. Ecol.">
        <title>Gammaproteobacterial methanotrophs dominate.</title>
        <authorList>
            <person name="Rissanen A.J."/>
            <person name="Saarenheimo J."/>
            <person name="Tiirola M."/>
            <person name="Peura S."/>
            <person name="Aalto S.L."/>
            <person name="Karvinen A."/>
            <person name="Nykanen H."/>
        </authorList>
    </citation>
    <scope>NUCLEOTIDE SEQUENCE [LARGE SCALE GENOMIC DNA]</scope>
    <source>
        <strain evidence="5">AMbin10</strain>
    </source>
</reference>
<evidence type="ECO:0000256" key="4">
    <source>
        <dbReference type="SAM" id="SignalP"/>
    </source>
</evidence>
<comment type="function">
    <text evidence="1">May be involved in the biogenesis of curli organelles.</text>
</comment>
<sequence>MKAMLRWFGWLFLACWLTHAGPVLAQEEEFTGLVIDQTISKFGHDFYDSFMAEWDPPNDAFILTIKERPSVVLGSLIWIEIDDTVVYESLLTPKLTANEEKAQDARNYALEYINYRGKALQELDLY</sequence>
<feature type="signal peptide" evidence="4">
    <location>
        <begin position="1"/>
        <end position="25"/>
    </location>
</feature>